<dbReference type="CDD" id="cd00170">
    <property type="entry name" value="SEC14"/>
    <property type="match status" value="1"/>
</dbReference>
<feature type="domain" description="CRAL-TRIO" evidence="7">
    <location>
        <begin position="542"/>
        <end position="703"/>
    </location>
</feature>
<comment type="similarity">
    <text evidence="2">Belongs to the PPase class C family. Prune subfamily.</text>
</comment>
<evidence type="ECO:0000256" key="6">
    <source>
        <dbReference type="SAM" id="MobiDB-lite"/>
    </source>
</evidence>
<dbReference type="Proteomes" id="UP000007879">
    <property type="component" value="Unassembled WGS sequence"/>
</dbReference>
<feature type="compositionally biased region" description="Basic and acidic residues" evidence="6">
    <location>
        <begin position="395"/>
        <end position="415"/>
    </location>
</feature>
<keyword evidence="4" id="KW-0378">Hydrolase</keyword>
<evidence type="ECO:0000256" key="1">
    <source>
        <dbReference type="ARBA" id="ARBA00001936"/>
    </source>
</evidence>
<keyword evidence="3" id="KW-0479">Metal-binding</keyword>
<name>A0A1X7VSK6_AMPQE</name>
<evidence type="ECO:0000256" key="2">
    <source>
        <dbReference type="ARBA" id="ARBA00010331"/>
    </source>
</evidence>
<dbReference type="GO" id="GO:0005737">
    <property type="term" value="C:cytoplasm"/>
    <property type="evidence" value="ECO:0007669"/>
    <property type="project" value="InterPro"/>
</dbReference>
<dbReference type="InterPro" id="IPR038222">
    <property type="entry name" value="DHHA2_dom_sf"/>
</dbReference>
<dbReference type="Pfam" id="PF01368">
    <property type="entry name" value="DHH"/>
    <property type="match status" value="1"/>
</dbReference>
<dbReference type="GO" id="GO:0046872">
    <property type="term" value="F:metal ion binding"/>
    <property type="evidence" value="ECO:0007669"/>
    <property type="project" value="UniProtKB-KW"/>
</dbReference>
<evidence type="ECO:0000313" key="9">
    <source>
        <dbReference type="Proteomes" id="UP000007879"/>
    </source>
</evidence>
<dbReference type="InterPro" id="IPR004097">
    <property type="entry name" value="DHHA2"/>
</dbReference>
<dbReference type="EnsemblMetazoa" id="Aqu2.1.43361_001">
    <property type="protein sequence ID" value="Aqu2.1.43361_001"/>
    <property type="gene ID" value="Aqu2.1.43361"/>
</dbReference>
<reference evidence="8" key="2">
    <citation type="submission" date="2017-05" db="UniProtKB">
        <authorList>
            <consortium name="EnsemblMetazoa"/>
        </authorList>
    </citation>
    <scope>IDENTIFICATION</scope>
</reference>
<feature type="region of interest" description="Disordered" evidence="6">
    <location>
        <begin position="454"/>
        <end position="473"/>
    </location>
</feature>
<gene>
    <name evidence="8" type="primary">100633709</name>
</gene>
<dbReference type="InParanoid" id="A0A1X7VSK6"/>
<dbReference type="InterPro" id="IPR022181">
    <property type="entry name" value="Bcl2-/adenovirus-E1B"/>
</dbReference>
<evidence type="ECO:0000259" key="7">
    <source>
        <dbReference type="PROSITE" id="PS50191"/>
    </source>
</evidence>
<dbReference type="InterPro" id="IPR036865">
    <property type="entry name" value="CRAL-TRIO_dom_sf"/>
</dbReference>
<dbReference type="Pfam" id="PF12496">
    <property type="entry name" value="BNIP2"/>
    <property type="match status" value="1"/>
</dbReference>
<sequence length="718" mass="81073">MSALSEFVKHASEHIKELDEGILATRLVVGNESCDLDSVACSLSLAHFYWSTISSSFFSLPLLNCLREDLSLRQDIVWLLNHLKIDSSYFLFLPEVSLSDLPHPRVTLVDHNVPDESIRPYVDEIIDHHDDALTFECYRVIEPVGSCSTLVAEKLLSSEDYEMPNDVATFLLSAILIDTGNLKIETRVTEKDVEIAGKLGSFVSLSSDQLYYNVLTAREDVSDLTALQILRKDFKKSEAGNFIVGFSSMTLLVTDFLATKMNATSDLELFSSQQELHILVLLSIQLKPLRRQIALYQRPGLPPASVPADLVDSIAASLEADHQLQVERIGEGLFDGIIMEQGNTSFSRKQILPLIMSCLTDSPPDEVKTHRLRGFPRSETIYLEDPPPLPLPASVKEDEKEREKGREEKGERETTGEEEGQLEPHLTASQQGSLLQLESISARLGESMDSFALAQDSDEERNKTPSPNASLSNLADRSISSIDDPHPHPLEPQVIVSSPAAILPQESDVPPPAIPEYTPEEESKDTRDFRLVMIGGEERRISLKLIELYRPIVQHGGYLGNDQTAIVVISSFYLPPKSLRNYPQVISQLFFYVLSVVEKLVVDDYVIVYLHSGAPRNSMPGIQWFHRFYRMIDRRLRKNLKNLFIVHPSFWVKTMLRLLRPFISRKFYRKVSHINSLKELNEQVKLDAMLIPEAVRSVDHHLNPSHYLEKPDSPTNEK</sequence>
<comment type="cofactor">
    <cofactor evidence="1">
        <name>Mn(2+)</name>
        <dbReference type="ChEBI" id="CHEBI:29035"/>
    </cofactor>
</comment>
<dbReference type="eggNOG" id="KOG4129">
    <property type="taxonomic scope" value="Eukaryota"/>
</dbReference>
<protein>
    <recommendedName>
        <fullName evidence="7">CRAL-TRIO domain-containing protein</fullName>
    </recommendedName>
</protein>
<keyword evidence="9" id="KW-1185">Reference proteome</keyword>
<dbReference type="InterPro" id="IPR001667">
    <property type="entry name" value="DDH_dom"/>
</dbReference>
<evidence type="ECO:0000256" key="3">
    <source>
        <dbReference type="ARBA" id="ARBA00022723"/>
    </source>
</evidence>
<dbReference type="SUPFAM" id="SSF64182">
    <property type="entry name" value="DHH phosphoesterases"/>
    <property type="match status" value="1"/>
</dbReference>
<dbReference type="Gene3D" id="3.90.1640.10">
    <property type="entry name" value="inorganic pyrophosphatase (n-terminal core)"/>
    <property type="match status" value="1"/>
</dbReference>
<evidence type="ECO:0000256" key="5">
    <source>
        <dbReference type="ARBA" id="ARBA00023211"/>
    </source>
</evidence>
<dbReference type="PANTHER" id="PTHR12112:SF39">
    <property type="entry name" value="EG:152A3.5 PROTEIN (FBGN0003116_PN PROTEIN)"/>
    <property type="match status" value="1"/>
</dbReference>
<evidence type="ECO:0000256" key="4">
    <source>
        <dbReference type="ARBA" id="ARBA00022801"/>
    </source>
</evidence>
<dbReference type="Gene3D" id="3.10.310.20">
    <property type="entry name" value="DHHA2 domain"/>
    <property type="match status" value="1"/>
</dbReference>
<dbReference type="PANTHER" id="PTHR12112">
    <property type="entry name" value="BNIP - RELATED"/>
    <property type="match status" value="1"/>
</dbReference>
<dbReference type="PROSITE" id="PS50191">
    <property type="entry name" value="CRAL_TRIO"/>
    <property type="match status" value="1"/>
</dbReference>
<proteinExistence type="inferred from homology"/>
<dbReference type="Pfam" id="PF13716">
    <property type="entry name" value="CRAL_TRIO_2"/>
    <property type="match status" value="1"/>
</dbReference>
<dbReference type="Gene3D" id="3.40.525.10">
    <property type="entry name" value="CRAL-TRIO lipid binding domain"/>
    <property type="match status" value="1"/>
</dbReference>
<organism evidence="8">
    <name type="scientific">Amphimedon queenslandica</name>
    <name type="common">Sponge</name>
    <dbReference type="NCBI Taxonomy" id="400682"/>
    <lineage>
        <taxon>Eukaryota</taxon>
        <taxon>Metazoa</taxon>
        <taxon>Porifera</taxon>
        <taxon>Demospongiae</taxon>
        <taxon>Heteroscleromorpha</taxon>
        <taxon>Haplosclerida</taxon>
        <taxon>Niphatidae</taxon>
        <taxon>Amphimedon</taxon>
    </lineage>
</organism>
<dbReference type="KEGG" id="aqu:100633709"/>
<keyword evidence="5" id="KW-0464">Manganese</keyword>
<dbReference type="InterPro" id="IPR001251">
    <property type="entry name" value="CRAL-TRIO_dom"/>
</dbReference>
<reference evidence="9" key="1">
    <citation type="journal article" date="2010" name="Nature">
        <title>The Amphimedon queenslandica genome and the evolution of animal complexity.</title>
        <authorList>
            <person name="Srivastava M."/>
            <person name="Simakov O."/>
            <person name="Chapman J."/>
            <person name="Fahey B."/>
            <person name="Gauthier M.E."/>
            <person name="Mitros T."/>
            <person name="Richards G.S."/>
            <person name="Conaco C."/>
            <person name="Dacre M."/>
            <person name="Hellsten U."/>
            <person name="Larroux C."/>
            <person name="Putnam N.H."/>
            <person name="Stanke M."/>
            <person name="Adamska M."/>
            <person name="Darling A."/>
            <person name="Degnan S.M."/>
            <person name="Oakley T.H."/>
            <person name="Plachetzki D.C."/>
            <person name="Zhai Y."/>
            <person name="Adamski M."/>
            <person name="Calcino A."/>
            <person name="Cummins S.F."/>
            <person name="Goodstein D.M."/>
            <person name="Harris C."/>
            <person name="Jackson D.J."/>
            <person name="Leys S.P."/>
            <person name="Shu S."/>
            <person name="Woodcroft B.J."/>
            <person name="Vervoort M."/>
            <person name="Kosik K.S."/>
            <person name="Manning G."/>
            <person name="Degnan B.M."/>
            <person name="Rokhsar D.S."/>
        </authorList>
    </citation>
    <scope>NUCLEOTIDE SEQUENCE [LARGE SCALE GENOMIC DNA]</scope>
</reference>
<dbReference type="Pfam" id="PF02833">
    <property type="entry name" value="DHHA2"/>
    <property type="match status" value="1"/>
</dbReference>
<feature type="compositionally biased region" description="Polar residues" evidence="6">
    <location>
        <begin position="464"/>
        <end position="473"/>
    </location>
</feature>
<dbReference type="SUPFAM" id="SSF52087">
    <property type="entry name" value="CRAL/TRIO domain"/>
    <property type="match status" value="1"/>
</dbReference>
<dbReference type="OrthoDB" id="19923at2759"/>
<dbReference type="InterPro" id="IPR038763">
    <property type="entry name" value="DHH_sf"/>
</dbReference>
<accession>A0A1X7VSK6</accession>
<dbReference type="EnsemblMetazoa" id="XM_011406346.2">
    <property type="protein sequence ID" value="XP_011404648.2"/>
    <property type="gene ID" value="LOC100633709"/>
</dbReference>
<feature type="region of interest" description="Disordered" evidence="6">
    <location>
        <begin position="378"/>
        <end position="433"/>
    </location>
</feature>
<dbReference type="SMART" id="SM01131">
    <property type="entry name" value="DHHA2"/>
    <property type="match status" value="1"/>
</dbReference>
<dbReference type="STRING" id="400682.A0A1X7VSK6"/>
<dbReference type="AlphaFoldDB" id="A0A1X7VSK6"/>
<dbReference type="GO" id="GO:0004427">
    <property type="term" value="F:inorganic diphosphate phosphatase activity"/>
    <property type="evidence" value="ECO:0007669"/>
    <property type="project" value="UniProtKB-EC"/>
</dbReference>
<evidence type="ECO:0000313" key="8">
    <source>
        <dbReference type="EnsemblMetazoa" id="Aqu2.1.43361_001"/>
    </source>
</evidence>